<dbReference type="AlphaFoldDB" id="A0A8H7N9W4"/>
<sequence length="109" mass="12296">MMEEILYVTRKNGHVQSGAALACGAVSLNWPAHWEGWASHWYLPSTNPKLRRSVRHLPTESSAVLMKEVPPTDTLFERWNSPTWILNLGLYTIASAPIVRGVSQEALLW</sequence>
<name>A0A8H7N9W4_BIOOC</name>
<dbReference type="EMBL" id="JADCTT010000005">
    <property type="protein sequence ID" value="KAF9751872.1"/>
    <property type="molecule type" value="Genomic_DNA"/>
</dbReference>
<accession>A0A8H7N9W4</accession>
<evidence type="ECO:0000313" key="2">
    <source>
        <dbReference type="Proteomes" id="UP000616885"/>
    </source>
</evidence>
<proteinExistence type="predicted"/>
<reference evidence="1" key="1">
    <citation type="submission" date="2020-10" db="EMBL/GenBank/DDBJ databases">
        <title>High-Quality Genome Resource of Clonostachys rosea strain S41 by Oxford Nanopore Long-Read Sequencing.</title>
        <authorList>
            <person name="Wang H."/>
        </authorList>
    </citation>
    <scope>NUCLEOTIDE SEQUENCE</scope>
    <source>
        <strain evidence="1">S41</strain>
    </source>
</reference>
<dbReference type="Proteomes" id="UP000616885">
    <property type="component" value="Unassembled WGS sequence"/>
</dbReference>
<organism evidence="1 2">
    <name type="scientific">Bionectria ochroleuca</name>
    <name type="common">Gliocladium roseum</name>
    <dbReference type="NCBI Taxonomy" id="29856"/>
    <lineage>
        <taxon>Eukaryota</taxon>
        <taxon>Fungi</taxon>
        <taxon>Dikarya</taxon>
        <taxon>Ascomycota</taxon>
        <taxon>Pezizomycotina</taxon>
        <taxon>Sordariomycetes</taxon>
        <taxon>Hypocreomycetidae</taxon>
        <taxon>Hypocreales</taxon>
        <taxon>Bionectriaceae</taxon>
        <taxon>Clonostachys</taxon>
    </lineage>
</organism>
<gene>
    <name evidence="1" type="ORF">IM811_013666</name>
</gene>
<comment type="caution">
    <text evidence="1">The sequence shown here is derived from an EMBL/GenBank/DDBJ whole genome shotgun (WGS) entry which is preliminary data.</text>
</comment>
<protein>
    <submittedName>
        <fullName evidence="1">Uncharacterized protein</fullName>
    </submittedName>
</protein>
<evidence type="ECO:0000313" key="1">
    <source>
        <dbReference type="EMBL" id="KAF9751872.1"/>
    </source>
</evidence>